<protein>
    <recommendedName>
        <fullName evidence="1">Rubrerythrin rubredoxin-like domain-containing protein</fullName>
    </recommendedName>
</protein>
<reference evidence="2 3" key="1">
    <citation type="journal article" date="2016" name="Nat. Commun.">
        <title>Thousands of microbial genomes shed light on interconnected biogeochemical processes in an aquifer system.</title>
        <authorList>
            <person name="Anantharaman K."/>
            <person name="Brown C.T."/>
            <person name="Hug L.A."/>
            <person name="Sharon I."/>
            <person name="Castelle C.J."/>
            <person name="Probst A.J."/>
            <person name="Thomas B.C."/>
            <person name="Singh A."/>
            <person name="Wilkins M.J."/>
            <person name="Karaoz U."/>
            <person name="Brodie E.L."/>
            <person name="Williams K.H."/>
            <person name="Hubbard S.S."/>
            <person name="Banfield J.F."/>
        </authorList>
    </citation>
    <scope>NUCLEOTIDE SEQUENCE [LARGE SCALE GENOMIC DNA]</scope>
</reference>
<gene>
    <name evidence="2" type="ORF">A2W39_02525</name>
</gene>
<accession>A0A1F5C037</accession>
<sequence>MFAKILLQAVFLWYDGFMKKYWKCTVCGDIHWGVRPSHECPTCRAADAYIEISKEEAEKILFSSK</sequence>
<feature type="domain" description="Rubrerythrin rubredoxin-like" evidence="1">
    <location>
        <begin position="22"/>
        <end position="49"/>
    </location>
</feature>
<dbReference type="Proteomes" id="UP000178395">
    <property type="component" value="Unassembled WGS sequence"/>
</dbReference>
<comment type="caution">
    <text evidence="2">The sequence shown here is derived from an EMBL/GenBank/DDBJ whole genome shotgun (WGS) entry which is preliminary data.</text>
</comment>
<dbReference type="Pfam" id="PF21349">
    <property type="entry name" value="RUBY_RBDX"/>
    <property type="match status" value="1"/>
</dbReference>
<evidence type="ECO:0000313" key="2">
    <source>
        <dbReference type="EMBL" id="OGD36189.1"/>
    </source>
</evidence>
<dbReference type="SUPFAM" id="SSF57802">
    <property type="entry name" value="Rubredoxin-like"/>
    <property type="match status" value="1"/>
</dbReference>
<evidence type="ECO:0000259" key="1">
    <source>
        <dbReference type="Pfam" id="PF21349"/>
    </source>
</evidence>
<dbReference type="AlphaFoldDB" id="A0A1F5C037"/>
<proteinExistence type="predicted"/>
<organism evidence="2 3">
    <name type="scientific">Candidatus Azambacteria bacterium RIFCSPHIGHO2_01_46_10</name>
    <dbReference type="NCBI Taxonomy" id="1797293"/>
    <lineage>
        <taxon>Bacteria</taxon>
        <taxon>Candidatus Azamiibacteriota</taxon>
    </lineage>
</organism>
<dbReference type="Gene3D" id="2.20.28.10">
    <property type="match status" value="1"/>
</dbReference>
<name>A0A1F5C037_9BACT</name>
<dbReference type="EMBL" id="MEYJ01000002">
    <property type="protein sequence ID" value="OGD36189.1"/>
    <property type="molecule type" value="Genomic_DNA"/>
</dbReference>
<evidence type="ECO:0000313" key="3">
    <source>
        <dbReference type="Proteomes" id="UP000178395"/>
    </source>
</evidence>
<dbReference type="InterPro" id="IPR048574">
    <property type="entry name" value="RUBY_RBDX"/>
</dbReference>